<dbReference type="EnsemblMetazoa" id="ASIC004526-RA">
    <property type="protein sequence ID" value="ASIC004526-PA"/>
    <property type="gene ID" value="ASIC004526"/>
</dbReference>
<dbReference type="EMBL" id="ATLV01013135">
    <property type="status" value="NOT_ANNOTATED_CDS"/>
    <property type="molecule type" value="Genomic_DNA"/>
</dbReference>
<feature type="region of interest" description="Disordered" evidence="1">
    <location>
        <begin position="1"/>
        <end position="25"/>
    </location>
</feature>
<keyword evidence="4" id="KW-1185">Reference proteome</keyword>
<accession>A0A084VH40</accession>
<reference evidence="2 4" key="1">
    <citation type="journal article" date="2014" name="BMC Genomics">
        <title>Genome sequence of Anopheles sinensis provides insight into genetics basis of mosquito competence for malaria parasites.</title>
        <authorList>
            <person name="Zhou D."/>
            <person name="Zhang D."/>
            <person name="Ding G."/>
            <person name="Shi L."/>
            <person name="Hou Q."/>
            <person name="Ye Y."/>
            <person name="Xu Y."/>
            <person name="Zhou H."/>
            <person name="Xiong C."/>
            <person name="Li S."/>
            <person name="Yu J."/>
            <person name="Hong S."/>
            <person name="Yu X."/>
            <person name="Zou P."/>
            <person name="Chen C."/>
            <person name="Chang X."/>
            <person name="Wang W."/>
            <person name="Lv Y."/>
            <person name="Sun Y."/>
            <person name="Ma L."/>
            <person name="Shen B."/>
            <person name="Zhu C."/>
        </authorList>
    </citation>
    <scope>NUCLEOTIDE SEQUENCE [LARGE SCALE GENOMIC DNA]</scope>
</reference>
<evidence type="ECO:0000313" key="3">
    <source>
        <dbReference type="EnsemblMetazoa" id="ASIC004526-PA"/>
    </source>
</evidence>
<organism evidence="2">
    <name type="scientific">Anopheles sinensis</name>
    <name type="common">Mosquito</name>
    <dbReference type="NCBI Taxonomy" id="74873"/>
    <lineage>
        <taxon>Eukaryota</taxon>
        <taxon>Metazoa</taxon>
        <taxon>Ecdysozoa</taxon>
        <taxon>Arthropoda</taxon>
        <taxon>Hexapoda</taxon>
        <taxon>Insecta</taxon>
        <taxon>Pterygota</taxon>
        <taxon>Neoptera</taxon>
        <taxon>Endopterygota</taxon>
        <taxon>Diptera</taxon>
        <taxon>Nematocera</taxon>
        <taxon>Culicoidea</taxon>
        <taxon>Culicidae</taxon>
        <taxon>Anophelinae</taxon>
        <taxon>Anopheles</taxon>
    </lineage>
</organism>
<evidence type="ECO:0000256" key="1">
    <source>
        <dbReference type="SAM" id="MobiDB-lite"/>
    </source>
</evidence>
<dbReference type="Proteomes" id="UP000030765">
    <property type="component" value="Unassembled WGS sequence"/>
</dbReference>
<evidence type="ECO:0000313" key="2">
    <source>
        <dbReference type="EMBL" id="KFB37284.1"/>
    </source>
</evidence>
<proteinExistence type="predicted"/>
<reference evidence="3" key="2">
    <citation type="submission" date="2020-05" db="UniProtKB">
        <authorList>
            <consortium name="EnsemblMetazoa"/>
        </authorList>
    </citation>
    <scope>IDENTIFICATION</scope>
</reference>
<dbReference type="VEuPathDB" id="VectorBase:ASIC004526"/>
<sequence>MVLRSRDCVPGGLSSASFAPPTPHAFHPRSRSLARPFLFVLSPVDKVERIGAN</sequence>
<name>A0A084VH40_ANOSI</name>
<dbReference type="AlphaFoldDB" id="A0A084VH40"/>
<evidence type="ECO:0000313" key="4">
    <source>
        <dbReference type="Proteomes" id="UP000030765"/>
    </source>
</evidence>
<protein>
    <submittedName>
        <fullName evidence="2 3">RNA binding protein (ISS)</fullName>
    </submittedName>
</protein>
<dbReference type="EMBL" id="KE524841">
    <property type="protein sequence ID" value="KFB37284.1"/>
    <property type="molecule type" value="Genomic_DNA"/>
</dbReference>
<gene>
    <name evidence="2" type="ORF">ZHAS_00004526</name>
</gene>